<sequence length="923" mass="106576">MPRKGKRSQAQKIRWRRLTWEDLEDDQNRLSRINKVEQASTSADVAQFSDRVYAEGGDCAPRVLSVQASHCQNDVRYDKFSRNHQCTCVALTFLANHSEGIQFKMPDLDRVLEEGDALYVGIKMQLIAEERFDQNHLTMEEVPLSVSTFNQTLNVRKSDVRNGYLSARGTPDMEGWWIPLTERLQCLSTDVSHALLTVAPECIAVFRDRSGRYGYFDSHSRTAEGLPTPGGTAVMLTFTHLSDMTDRILKLFRNYSPEARYEFMPVSFDTEQQSGQLPLPSVCEQVSQVISAQPEPGTNAGAKVNRVGSGAKNQDRIDKRNKHRRRRAMPKTTDVLKQRGGPKDTSTAVMRKHKKRDYDRNRYLQFRTVKKEVVKKKYKQDPLVRNKKKEYLVRRYSTDTLFQKKMKNYMVRRYSTDVLFQKKMKNYMVRRYSTDVLFQKKMKNYMVRRYSTDVLFQKKMKDYMVRRYSTDVLFQKKMKEYMVRRYSKDTVFQRKMKEYMVRRYAGDPEFRAHHILRCTLRKTQKCVDDATYHVLHRLQCALRIKNKYKPYIRYNQERPQPLVSKAMETAIDAFRCKIQKGPTHVCTVCHRALFPDQVKVCNRASYDKNANVSASCLTGKYVHACDSACSVSCVVPEERRQEWICHTCDNHLKRGNMSSIAAANKLELPPIPAELVELNVLERQLISKIILFAKIVALPKGQQRAVHGAVVCVPSEVESTVNSLPRPSSESQLLQVKLKRHVKFKGYQHFHTVNMRNVLAALSKLKAVHSEYRDISIRETAIFESHVDEEDDDTEEQQIVDVAEQDNQQVSVEEKDELRPGLTLDTCMQPPDIGQEILSYGEGIFSIAPAQGQKPVGFFKIPKLEAMAFPVQFPTGQNTIDEARQIAISPSMYFNARLFCVDTRFASDQSYVFFAQFVTDSAR</sequence>
<dbReference type="Pfam" id="PF20209">
    <property type="entry name" value="DUF6570"/>
    <property type="match status" value="1"/>
</dbReference>
<feature type="compositionally biased region" description="Basic residues" evidence="1">
    <location>
        <begin position="319"/>
        <end position="329"/>
    </location>
</feature>
<feature type="domain" description="DUF6570" evidence="2">
    <location>
        <begin position="655"/>
        <end position="781"/>
    </location>
</feature>
<proteinExistence type="predicted"/>
<dbReference type="OrthoDB" id="8123539at2759"/>
<evidence type="ECO:0000256" key="1">
    <source>
        <dbReference type="SAM" id="MobiDB-lite"/>
    </source>
</evidence>
<keyword evidence="4" id="KW-1185">Reference proteome</keyword>
<dbReference type="Gene3D" id="3.90.70.120">
    <property type="match status" value="1"/>
</dbReference>
<dbReference type="EMBL" id="RJVU01059599">
    <property type="protein sequence ID" value="ROJ72018.1"/>
    <property type="molecule type" value="Genomic_DNA"/>
</dbReference>
<dbReference type="SUPFAM" id="SSF54001">
    <property type="entry name" value="Cysteine proteinases"/>
    <property type="match status" value="1"/>
</dbReference>
<name>A0A3N0XVB7_ANAGA</name>
<dbReference type="InterPro" id="IPR038765">
    <property type="entry name" value="Papain-like_cys_pep_sf"/>
</dbReference>
<evidence type="ECO:0000313" key="3">
    <source>
        <dbReference type="EMBL" id="ROJ72018.1"/>
    </source>
</evidence>
<dbReference type="InterPro" id="IPR046700">
    <property type="entry name" value="DUF6570"/>
</dbReference>
<dbReference type="Proteomes" id="UP000281406">
    <property type="component" value="Unassembled WGS sequence"/>
</dbReference>
<protein>
    <recommendedName>
        <fullName evidence="2">DUF6570 domain-containing protein</fullName>
    </recommendedName>
</protein>
<reference evidence="3 4" key="1">
    <citation type="submission" date="2018-10" db="EMBL/GenBank/DDBJ databases">
        <title>Genome assembly for a Yunnan-Guizhou Plateau 3E fish, Anabarilius grahami (Regan), and its evolutionary and genetic applications.</title>
        <authorList>
            <person name="Jiang W."/>
        </authorList>
    </citation>
    <scope>NUCLEOTIDE SEQUENCE [LARGE SCALE GENOMIC DNA]</scope>
    <source>
        <strain evidence="3">AG-KIZ</strain>
        <tissue evidence="3">Muscle</tissue>
    </source>
</reference>
<evidence type="ECO:0000313" key="4">
    <source>
        <dbReference type="Proteomes" id="UP000281406"/>
    </source>
</evidence>
<evidence type="ECO:0000259" key="2">
    <source>
        <dbReference type="Pfam" id="PF20209"/>
    </source>
</evidence>
<feature type="region of interest" description="Disordered" evidence="1">
    <location>
        <begin position="293"/>
        <end position="354"/>
    </location>
</feature>
<gene>
    <name evidence="3" type="ORF">DPX16_0691</name>
</gene>
<comment type="caution">
    <text evidence="3">The sequence shown here is derived from an EMBL/GenBank/DDBJ whole genome shotgun (WGS) entry which is preliminary data.</text>
</comment>
<accession>A0A3N0XVB7</accession>
<organism evidence="3 4">
    <name type="scientific">Anabarilius grahami</name>
    <name type="common">Kanglang fish</name>
    <name type="synonym">Barilius grahami</name>
    <dbReference type="NCBI Taxonomy" id="495550"/>
    <lineage>
        <taxon>Eukaryota</taxon>
        <taxon>Metazoa</taxon>
        <taxon>Chordata</taxon>
        <taxon>Craniata</taxon>
        <taxon>Vertebrata</taxon>
        <taxon>Euteleostomi</taxon>
        <taxon>Actinopterygii</taxon>
        <taxon>Neopterygii</taxon>
        <taxon>Teleostei</taxon>
        <taxon>Ostariophysi</taxon>
        <taxon>Cypriniformes</taxon>
        <taxon>Xenocyprididae</taxon>
        <taxon>Xenocypridinae</taxon>
        <taxon>Xenocypridinae incertae sedis</taxon>
        <taxon>Anabarilius</taxon>
    </lineage>
</organism>
<dbReference type="AlphaFoldDB" id="A0A3N0XVB7"/>